<keyword evidence="7" id="KW-1185">Reference proteome</keyword>
<dbReference type="STRING" id="297318.BK138_02855"/>
<organism evidence="6 7">
    <name type="scientific">Paenibacillus rhizosphaerae</name>
    <dbReference type="NCBI Taxonomy" id="297318"/>
    <lineage>
        <taxon>Bacteria</taxon>
        <taxon>Bacillati</taxon>
        <taxon>Bacillota</taxon>
        <taxon>Bacilli</taxon>
        <taxon>Bacillales</taxon>
        <taxon>Paenibacillaceae</taxon>
        <taxon>Paenibacillus</taxon>
    </lineage>
</organism>
<keyword evidence="2" id="KW-0805">Transcription regulation</keyword>
<evidence type="ECO:0000313" key="7">
    <source>
        <dbReference type="Proteomes" id="UP000187172"/>
    </source>
</evidence>
<dbReference type="PANTHER" id="PTHR30126:SF40">
    <property type="entry name" value="HTH-TYPE TRANSCRIPTIONAL REGULATOR GLTR"/>
    <property type="match status" value="1"/>
</dbReference>
<dbReference type="PRINTS" id="PR00039">
    <property type="entry name" value="HTHLYSR"/>
</dbReference>
<evidence type="ECO:0000259" key="5">
    <source>
        <dbReference type="PROSITE" id="PS50931"/>
    </source>
</evidence>
<name>A0A1R1F0E3_9BACL</name>
<comment type="similarity">
    <text evidence="1">Belongs to the LysR transcriptional regulatory family.</text>
</comment>
<proteinExistence type="inferred from homology"/>
<keyword evidence="4" id="KW-0804">Transcription</keyword>
<dbReference type="AlphaFoldDB" id="A0A1R1F0E3"/>
<evidence type="ECO:0000313" key="6">
    <source>
        <dbReference type="EMBL" id="OMF57555.1"/>
    </source>
</evidence>
<dbReference type="InterPro" id="IPR005119">
    <property type="entry name" value="LysR_subst-bd"/>
</dbReference>
<evidence type="ECO:0000256" key="3">
    <source>
        <dbReference type="ARBA" id="ARBA00023125"/>
    </source>
</evidence>
<dbReference type="EMBL" id="MRTP01000001">
    <property type="protein sequence ID" value="OMF57555.1"/>
    <property type="molecule type" value="Genomic_DNA"/>
</dbReference>
<dbReference type="InterPro" id="IPR036388">
    <property type="entry name" value="WH-like_DNA-bd_sf"/>
</dbReference>
<dbReference type="GO" id="GO:0003700">
    <property type="term" value="F:DNA-binding transcription factor activity"/>
    <property type="evidence" value="ECO:0007669"/>
    <property type="project" value="InterPro"/>
</dbReference>
<dbReference type="Pfam" id="PF00126">
    <property type="entry name" value="HTH_1"/>
    <property type="match status" value="1"/>
</dbReference>
<dbReference type="PANTHER" id="PTHR30126">
    <property type="entry name" value="HTH-TYPE TRANSCRIPTIONAL REGULATOR"/>
    <property type="match status" value="1"/>
</dbReference>
<feature type="domain" description="HTH lysR-type" evidence="5">
    <location>
        <begin position="1"/>
        <end position="58"/>
    </location>
</feature>
<dbReference type="SUPFAM" id="SSF46785">
    <property type="entry name" value="Winged helix' DNA-binding domain"/>
    <property type="match status" value="1"/>
</dbReference>
<dbReference type="FunFam" id="1.10.10.10:FF:000001">
    <property type="entry name" value="LysR family transcriptional regulator"/>
    <property type="match status" value="1"/>
</dbReference>
<keyword evidence="3" id="KW-0238">DNA-binding</keyword>
<reference evidence="6 7" key="1">
    <citation type="submission" date="2016-11" db="EMBL/GenBank/DDBJ databases">
        <title>Paenibacillus species isolates.</title>
        <authorList>
            <person name="Beno S.M."/>
        </authorList>
    </citation>
    <scope>NUCLEOTIDE SEQUENCE [LARGE SCALE GENOMIC DNA]</scope>
    <source>
        <strain evidence="6 7">FSL R5-0378</strain>
    </source>
</reference>
<protein>
    <submittedName>
        <fullName evidence="6">LysR family transcriptional regulator</fullName>
    </submittedName>
</protein>
<dbReference type="RefSeq" id="WP_076165503.1">
    <property type="nucleotide sequence ID" value="NZ_MRTP01000001.1"/>
</dbReference>
<dbReference type="Gene3D" id="1.10.10.10">
    <property type="entry name" value="Winged helix-like DNA-binding domain superfamily/Winged helix DNA-binding domain"/>
    <property type="match status" value="1"/>
</dbReference>
<comment type="caution">
    <text evidence="6">The sequence shown here is derived from an EMBL/GenBank/DDBJ whole genome shotgun (WGS) entry which is preliminary data.</text>
</comment>
<dbReference type="PROSITE" id="PS50931">
    <property type="entry name" value="HTH_LYSR"/>
    <property type="match status" value="1"/>
</dbReference>
<dbReference type="Gene3D" id="3.40.190.290">
    <property type="match status" value="1"/>
</dbReference>
<dbReference type="Proteomes" id="UP000187172">
    <property type="component" value="Unassembled WGS sequence"/>
</dbReference>
<evidence type="ECO:0000256" key="2">
    <source>
        <dbReference type="ARBA" id="ARBA00023015"/>
    </source>
</evidence>
<evidence type="ECO:0000256" key="4">
    <source>
        <dbReference type="ARBA" id="ARBA00023163"/>
    </source>
</evidence>
<dbReference type="Pfam" id="PF03466">
    <property type="entry name" value="LysR_substrate"/>
    <property type="match status" value="1"/>
</dbReference>
<dbReference type="InterPro" id="IPR036390">
    <property type="entry name" value="WH_DNA-bd_sf"/>
</dbReference>
<dbReference type="InterPro" id="IPR000847">
    <property type="entry name" value="LysR_HTH_N"/>
</dbReference>
<accession>A0A1R1F0E3</accession>
<gene>
    <name evidence="6" type="ORF">BK138_02855</name>
</gene>
<dbReference type="GO" id="GO:0000976">
    <property type="term" value="F:transcription cis-regulatory region binding"/>
    <property type="evidence" value="ECO:0007669"/>
    <property type="project" value="TreeGrafter"/>
</dbReference>
<sequence length="285" mass="31636">MELSDLKVFLAIAEEGNISRAAERLGYVQSNVTARIRKLEEELGLPLFYRHPKGVTLTDKGVTFSEYAKSILNLSEEAVQVVKETEFPSGPLAIGVVDSVTCLDFMDTLAEFQRRYPDVSLSIWSGTSPDLLTKVLDHQLDGAFVTGEFASPHLVSEHIQREELTLVTPSHMRGFPDLSQTRWAVSPAGCPFRRALEDWLRSEGVSFDNIIEFSSLETLIGCVRSGLAATLLPASVLAGDYSAFGAFPIPEQYRYTQTCLIRRKDRYSSKAFVAFSKLILESMAV</sequence>
<evidence type="ECO:0000256" key="1">
    <source>
        <dbReference type="ARBA" id="ARBA00009437"/>
    </source>
</evidence>
<dbReference type="SUPFAM" id="SSF53850">
    <property type="entry name" value="Periplasmic binding protein-like II"/>
    <property type="match status" value="1"/>
</dbReference>